<evidence type="ECO:0000313" key="2">
    <source>
        <dbReference type="EMBL" id="GMM54484.1"/>
    </source>
</evidence>
<dbReference type="AlphaFoldDB" id="A0AAV5RVB8"/>
<feature type="compositionally biased region" description="Polar residues" evidence="1">
    <location>
        <begin position="80"/>
        <end position="96"/>
    </location>
</feature>
<protein>
    <recommendedName>
        <fullName evidence="4">WHIM1 domain-containing protein</fullName>
    </recommendedName>
</protein>
<feature type="compositionally biased region" description="Basic residues" evidence="1">
    <location>
        <begin position="772"/>
        <end position="781"/>
    </location>
</feature>
<dbReference type="EMBL" id="BTGD01000003">
    <property type="protein sequence ID" value="GMM54484.1"/>
    <property type="molecule type" value="Genomic_DNA"/>
</dbReference>
<proteinExistence type="predicted"/>
<sequence>MNETEVDKSSPEEVPTSEVVEVPSQEEVVNLSSKAEGKTSTSSKSKGKTTKKGSAPKRKGQMSISDFKGVHVVKSKQKDATPTSTRNNMISTTSETATKKLGRNSNKESSKTKSKSDEKPEDPEVPLEQLIPKKHAAFSELESNRYKILKVEKTKRHPSLKNLQSLNWTPNVPLLSDDFREFDTTAHTAWQNTISMKQIPYASYILKIMSFINKFPQCFDKVLGNITFKDLWEGLSADNNIDASPEMQERKDKINLLLHSLLRMLFWDGSDKTTFTPAEMSKFKNMKQPYGKMVGRLWSSEEEWGSPKEWRTEYSVDTTNKESEEKKESMIVDSSLPEVLTDMNNFLPLHTPMNKDNHPFYALPRADIDANGVFTMPNYKDRIILLHYLVNTNIAFSPVIHKEVNDLPTVKHDQMFTYVVPNFFLEGINQTLEDFTDLCESILIYINSKRNVKQMKYKAQMPTVDKIRGVLNAVGKDETERMQTVILSMFKKWCVLLDSTIPNNSLFSPYEGDVAILRQQEFFVGRVDRIGDFFIPRMHTYTSENNVTNLYTDLLSLLDLFERYAKGTINDYEIFNEFEGKINTDFTLLYCDTPQNIKSMINNEFITEENVWYEVSNDSKSLKVFIDKLNDVLSNQGELELATLVKEEEYKHTKASLTNLKYYLEKLHPVIATYEKVKKSYLKEDSTTDISTRTSRLKRPRVNYKLQSENTFDSDDEVGDSYHQGQGSKTGSTSDDDFTYDDKEMEDTPEGAAEFLEPSDEYTEKPVNSRAMRSRLRMERK</sequence>
<name>A0AAV5RVB8_MAUHU</name>
<feature type="region of interest" description="Disordered" evidence="1">
    <location>
        <begin position="1"/>
        <end position="127"/>
    </location>
</feature>
<feature type="compositionally biased region" description="Polar residues" evidence="1">
    <location>
        <begin position="723"/>
        <end position="733"/>
    </location>
</feature>
<evidence type="ECO:0000313" key="3">
    <source>
        <dbReference type="Proteomes" id="UP001377567"/>
    </source>
</evidence>
<gene>
    <name evidence="2" type="ORF">DAKH74_011000</name>
</gene>
<dbReference type="Proteomes" id="UP001377567">
    <property type="component" value="Unassembled WGS sequence"/>
</dbReference>
<feature type="compositionally biased region" description="Basic residues" evidence="1">
    <location>
        <begin position="45"/>
        <end position="60"/>
    </location>
</feature>
<reference evidence="2 3" key="1">
    <citation type="journal article" date="2023" name="Elife">
        <title>Identification of key yeast species and microbe-microbe interactions impacting larval growth of Drosophila in the wild.</title>
        <authorList>
            <person name="Mure A."/>
            <person name="Sugiura Y."/>
            <person name="Maeda R."/>
            <person name="Honda K."/>
            <person name="Sakurai N."/>
            <person name="Takahashi Y."/>
            <person name="Watada M."/>
            <person name="Katoh T."/>
            <person name="Gotoh A."/>
            <person name="Gotoh Y."/>
            <person name="Taniguchi I."/>
            <person name="Nakamura K."/>
            <person name="Hayashi T."/>
            <person name="Katayama T."/>
            <person name="Uemura T."/>
            <person name="Hattori Y."/>
        </authorList>
    </citation>
    <scope>NUCLEOTIDE SEQUENCE [LARGE SCALE GENOMIC DNA]</scope>
    <source>
        <strain evidence="2 3">KH-74</strain>
    </source>
</reference>
<keyword evidence="3" id="KW-1185">Reference proteome</keyword>
<feature type="region of interest" description="Disordered" evidence="1">
    <location>
        <begin position="701"/>
        <end position="781"/>
    </location>
</feature>
<evidence type="ECO:0000256" key="1">
    <source>
        <dbReference type="SAM" id="MobiDB-lite"/>
    </source>
</evidence>
<feature type="compositionally biased region" description="Basic and acidic residues" evidence="1">
    <location>
        <begin position="105"/>
        <end position="118"/>
    </location>
</feature>
<feature type="compositionally biased region" description="Basic and acidic residues" evidence="1">
    <location>
        <begin position="1"/>
        <end position="11"/>
    </location>
</feature>
<organism evidence="2 3">
    <name type="scientific">Maudiozyma humilis</name>
    <name type="common">Sour dough yeast</name>
    <name type="synonym">Kazachstania humilis</name>
    <dbReference type="NCBI Taxonomy" id="51915"/>
    <lineage>
        <taxon>Eukaryota</taxon>
        <taxon>Fungi</taxon>
        <taxon>Dikarya</taxon>
        <taxon>Ascomycota</taxon>
        <taxon>Saccharomycotina</taxon>
        <taxon>Saccharomycetes</taxon>
        <taxon>Saccharomycetales</taxon>
        <taxon>Saccharomycetaceae</taxon>
        <taxon>Maudiozyma</taxon>
    </lineage>
</organism>
<accession>A0AAV5RVB8</accession>
<comment type="caution">
    <text evidence="2">The sequence shown here is derived from an EMBL/GenBank/DDBJ whole genome shotgun (WGS) entry which is preliminary data.</text>
</comment>
<feature type="compositionally biased region" description="Acidic residues" evidence="1">
    <location>
        <begin position="734"/>
        <end position="749"/>
    </location>
</feature>
<feature type="compositionally biased region" description="Low complexity" evidence="1">
    <location>
        <begin position="12"/>
        <end position="44"/>
    </location>
</feature>
<evidence type="ECO:0008006" key="4">
    <source>
        <dbReference type="Google" id="ProtNLM"/>
    </source>
</evidence>